<sequence length="973" mass="107477">MKAFIVILIGLVLLYDTDAQGQNGTTAVGPCPAVDPEAAKAISSTTKVTLLVTNTLSYPIRFIWINFAGEEAYTQQISEGEQVPVYTYATHSWVAKAYTVARLEINGSCVFTTEYNNNASVYLSISDSENNPGAPETVEQMTCPPIEAGLLKSNTSKTPKKVYFSNDATETAQIQWIGMDGKVGYYADIKPGVTIFIYTYVSHVWIAVRTSDFSRLAIGSSCSFKVIDGYYTQYVSITNPVKRECPRMSKDIAAKQSQMQVTLNVKNEKTEAIRMLWINFEGDVAWFFQINAGEERIINTFATHPFIAATLSGQREAINGACYYVTPASAGEQSLVIKGEKASLCQELDGTIKTGDTPSGGNNVRLYFENQALMDVVIQYIDTNGDVTSFKQFVREGDTSYVTTKRNSTFIVRADHDDTKLFIDNKCSITVDVNAGTVNTVVTAYNTNEAICPSVSEITERPTETDSERSLDVTNHARKTVKLYAVSSDGTTILIKSIESGYTRDVTVNKGDPIIAMVENTNMRIKLNDKCVYVVANTPFSQKVDLVPEGAPRMPDTCSPLDGSLYRSIYVDYPKSIKVVNMLNELVIFQWVDYQGKAGKYQDVVQPNGGIIRLGGYGSAPFIARTENDERVLLNGSCVLTLQNTYLNNSLIYLTAKRDERTAPVDGTFATQKFSPQVTMNIENTLDRSVKVFWLNLLGHPSWSMTVAADSTTTIYTSVSSPWIARVAGSRQRLLLNGRSILRISDSRKVETVTIRDENSPYCPKADGALRSKSGNNPVKLYITNTLSYSVNMYWYDYSGNMKKALYIPGNNYTSWMSTAASHPLSVKSWFSGEQLLINGSCFFTVRNDADVQWIEVTDKTRDIGCPSIANRQTKSTGSSSQTTKFNVTNNANTPVNLVWMSFDGTDAYTKMIPTDATELIPSWVNHTWIATSVYSNQRFTLGTAEGGARCSYSPTGSNNQNVIINAEDVKPV</sequence>
<keyword evidence="4" id="KW-1185">Reference proteome</keyword>
<dbReference type="Proteomes" id="UP000749559">
    <property type="component" value="Unassembled WGS sequence"/>
</dbReference>
<dbReference type="InterPro" id="IPR036208">
    <property type="entry name" value="VHL_sf"/>
</dbReference>
<dbReference type="InterPro" id="IPR024053">
    <property type="entry name" value="VHL_beta_dom"/>
</dbReference>
<comment type="caution">
    <text evidence="3">The sequence shown here is derived from an EMBL/GenBank/DDBJ whole genome shotgun (WGS) entry which is preliminary data.</text>
</comment>
<reference evidence="3" key="1">
    <citation type="submission" date="2022-03" db="EMBL/GenBank/DDBJ databases">
        <authorList>
            <person name="Martin C."/>
        </authorList>
    </citation>
    <scope>NUCLEOTIDE SEQUENCE</scope>
</reference>
<evidence type="ECO:0000313" key="4">
    <source>
        <dbReference type="Proteomes" id="UP000749559"/>
    </source>
</evidence>
<feature type="region of interest" description="Disordered" evidence="1">
    <location>
        <begin position="868"/>
        <end position="887"/>
    </location>
</feature>
<dbReference type="Pfam" id="PF01847">
    <property type="entry name" value="VHL"/>
    <property type="match status" value="1"/>
</dbReference>
<evidence type="ECO:0000256" key="2">
    <source>
        <dbReference type="SAM" id="SignalP"/>
    </source>
</evidence>
<evidence type="ECO:0000256" key="1">
    <source>
        <dbReference type="SAM" id="MobiDB-lite"/>
    </source>
</evidence>
<feature type="chain" id="PRO_5044214053" evidence="2">
    <location>
        <begin position="20"/>
        <end position="973"/>
    </location>
</feature>
<accession>A0A8J1UNI9</accession>
<dbReference type="OrthoDB" id="413400at2759"/>
<dbReference type="EMBL" id="CAIIXF020000009">
    <property type="protein sequence ID" value="CAH1793445.1"/>
    <property type="molecule type" value="Genomic_DNA"/>
</dbReference>
<gene>
    <name evidence="3" type="ORF">OFUS_LOCUS18293</name>
</gene>
<dbReference type="AlphaFoldDB" id="A0A8J1UNI9"/>
<keyword evidence="2" id="KW-0732">Signal</keyword>
<evidence type="ECO:0000313" key="3">
    <source>
        <dbReference type="EMBL" id="CAH1793445.1"/>
    </source>
</evidence>
<dbReference type="SUPFAM" id="SSF49468">
    <property type="entry name" value="VHL"/>
    <property type="match status" value="6"/>
</dbReference>
<proteinExistence type="predicted"/>
<dbReference type="Gene3D" id="2.60.40.780">
    <property type="entry name" value="von Hippel-Lindau disease tumour suppressor, beta domain"/>
    <property type="match status" value="6"/>
</dbReference>
<protein>
    <submittedName>
        <fullName evidence="3">Uncharacterized protein</fullName>
    </submittedName>
</protein>
<name>A0A8J1UNI9_OWEFU</name>
<organism evidence="3 4">
    <name type="scientific">Owenia fusiformis</name>
    <name type="common">Polychaete worm</name>
    <dbReference type="NCBI Taxonomy" id="6347"/>
    <lineage>
        <taxon>Eukaryota</taxon>
        <taxon>Metazoa</taxon>
        <taxon>Spiralia</taxon>
        <taxon>Lophotrochozoa</taxon>
        <taxon>Annelida</taxon>
        <taxon>Polychaeta</taxon>
        <taxon>Sedentaria</taxon>
        <taxon>Canalipalpata</taxon>
        <taxon>Sabellida</taxon>
        <taxon>Oweniida</taxon>
        <taxon>Oweniidae</taxon>
        <taxon>Owenia</taxon>
    </lineage>
</organism>
<feature type="compositionally biased region" description="Low complexity" evidence="1">
    <location>
        <begin position="873"/>
        <end position="885"/>
    </location>
</feature>
<dbReference type="InterPro" id="IPR037140">
    <property type="entry name" value="VHL_beta_dom_sf"/>
</dbReference>
<feature type="signal peptide" evidence="2">
    <location>
        <begin position="1"/>
        <end position="19"/>
    </location>
</feature>